<dbReference type="STRING" id="54.SAMN02745121_09120"/>
<dbReference type="AlphaFoldDB" id="A0A1I2J508"/>
<organism evidence="1 2">
    <name type="scientific">Nannocystis exedens</name>
    <dbReference type="NCBI Taxonomy" id="54"/>
    <lineage>
        <taxon>Bacteria</taxon>
        <taxon>Pseudomonadati</taxon>
        <taxon>Myxococcota</taxon>
        <taxon>Polyangia</taxon>
        <taxon>Nannocystales</taxon>
        <taxon>Nannocystaceae</taxon>
        <taxon>Nannocystis</taxon>
    </lineage>
</organism>
<dbReference type="Proteomes" id="UP000199400">
    <property type="component" value="Unassembled WGS sequence"/>
</dbReference>
<protein>
    <recommendedName>
        <fullName evidence="3">Histidine kinase-, DNA gyrase B-, and HSP90-like ATPase</fullName>
    </recommendedName>
</protein>
<proteinExistence type="predicted"/>
<keyword evidence="2" id="KW-1185">Reference proteome</keyword>
<dbReference type="EMBL" id="FOMX01000109">
    <property type="protein sequence ID" value="SFF48006.1"/>
    <property type="molecule type" value="Genomic_DNA"/>
</dbReference>
<gene>
    <name evidence="1" type="ORF">SAMN02745121_09120</name>
</gene>
<dbReference type="RefSeq" id="WP_096333388.1">
    <property type="nucleotide sequence ID" value="NZ_FOMX01000109.1"/>
</dbReference>
<name>A0A1I2J508_9BACT</name>
<accession>A0A1I2J508</accession>
<sequence>MSEHEFDDDPITTSVGLTLTVAPMGDARGNLATTVGESLLAMLTVFYPQALCKKANVVITELVQNVIDNVSDPGSQMRVDLRIDGDALQVQVTNKATPEQYQDVKDRVDRLTAATDPKRLFADTLRARRMQRLRGGLGLIRLVSENRFRLSATYSGENLTMQAVFPLRGAQ</sequence>
<evidence type="ECO:0008006" key="3">
    <source>
        <dbReference type="Google" id="ProtNLM"/>
    </source>
</evidence>
<reference evidence="2" key="1">
    <citation type="submission" date="2016-10" db="EMBL/GenBank/DDBJ databases">
        <authorList>
            <person name="Varghese N."/>
            <person name="Submissions S."/>
        </authorList>
    </citation>
    <scope>NUCLEOTIDE SEQUENCE [LARGE SCALE GENOMIC DNA]</scope>
    <source>
        <strain evidence="2">ATCC 25963</strain>
    </source>
</reference>
<evidence type="ECO:0000313" key="2">
    <source>
        <dbReference type="Proteomes" id="UP000199400"/>
    </source>
</evidence>
<dbReference type="OrthoDB" id="5507371at2"/>
<evidence type="ECO:0000313" key="1">
    <source>
        <dbReference type="EMBL" id="SFF48006.1"/>
    </source>
</evidence>